<feature type="chain" id="PRO_5046625086" evidence="5">
    <location>
        <begin position="21"/>
        <end position="336"/>
    </location>
</feature>
<dbReference type="CDD" id="cd19971">
    <property type="entry name" value="PBP1_ABC_sugar_binding-like"/>
    <property type="match status" value="1"/>
</dbReference>
<dbReference type="EMBL" id="JAOQKC010000011">
    <property type="protein sequence ID" value="MCU6697165.1"/>
    <property type="molecule type" value="Genomic_DNA"/>
</dbReference>
<evidence type="ECO:0000256" key="3">
    <source>
        <dbReference type="ARBA" id="ARBA00022729"/>
    </source>
</evidence>
<proteinExistence type="inferred from homology"/>
<dbReference type="Gene3D" id="3.40.50.2300">
    <property type="match status" value="2"/>
</dbReference>
<dbReference type="PROSITE" id="PS51257">
    <property type="entry name" value="PROKAR_LIPOPROTEIN"/>
    <property type="match status" value="1"/>
</dbReference>
<evidence type="ECO:0000256" key="1">
    <source>
        <dbReference type="ARBA" id="ARBA00004196"/>
    </source>
</evidence>
<dbReference type="RefSeq" id="WP_158363620.1">
    <property type="nucleotide sequence ID" value="NZ_JAOQKC010000011.1"/>
</dbReference>
<accession>A0ABT2RYR8</accession>
<evidence type="ECO:0000256" key="5">
    <source>
        <dbReference type="SAM" id="SignalP"/>
    </source>
</evidence>
<feature type="compositionally biased region" description="Basic and acidic residues" evidence="4">
    <location>
        <begin position="42"/>
        <end position="52"/>
    </location>
</feature>
<feature type="region of interest" description="Disordered" evidence="4">
    <location>
        <begin position="27"/>
        <end position="52"/>
    </location>
</feature>
<comment type="subcellular location">
    <subcellularLocation>
        <location evidence="1">Cell envelope</location>
    </subcellularLocation>
</comment>
<feature type="compositionally biased region" description="Low complexity" evidence="4">
    <location>
        <begin position="29"/>
        <end position="40"/>
    </location>
</feature>
<dbReference type="InterPro" id="IPR025997">
    <property type="entry name" value="SBP_2_dom"/>
</dbReference>
<comment type="caution">
    <text evidence="7">The sequence shown here is derived from an EMBL/GenBank/DDBJ whole genome shotgun (WGS) entry which is preliminary data.</text>
</comment>
<feature type="domain" description="Periplasmic binding protein" evidence="6">
    <location>
        <begin position="66"/>
        <end position="310"/>
    </location>
</feature>
<dbReference type="Proteomes" id="UP001652461">
    <property type="component" value="Unassembled WGS sequence"/>
</dbReference>
<dbReference type="Pfam" id="PF13407">
    <property type="entry name" value="Peripla_BP_4"/>
    <property type="match status" value="1"/>
</dbReference>
<dbReference type="PANTHER" id="PTHR46847">
    <property type="entry name" value="D-ALLOSE-BINDING PERIPLASMIC PROTEIN-RELATED"/>
    <property type="match status" value="1"/>
</dbReference>
<gene>
    <name evidence="7" type="ORF">OCV63_09665</name>
</gene>
<dbReference type="PANTHER" id="PTHR46847:SF1">
    <property type="entry name" value="D-ALLOSE-BINDING PERIPLASMIC PROTEIN-RELATED"/>
    <property type="match status" value="1"/>
</dbReference>
<reference evidence="7 8" key="1">
    <citation type="journal article" date="2021" name="ISME Commun">
        <title>Automated analysis of genomic sequences facilitates high-throughput and comprehensive description of bacteria.</title>
        <authorList>
            <person name="Hitch T.C.A."/>
        </authorList>
    </citation>
    <scope>NUCLEOTIDE SEQUENCE [LARGE SCALE GENOMIC DNA]</scope>
    <source>
        <strain evidence="7 8">Sanger_04</strain>
    </source>
</reference>
<sequence length="336" mass="35326">MKKKVVAALMSVAMVATLLAGCGSKAEDTTTATDTTATTEDTADKADEAAADTKEGGHKFGYTYWAASDFFSTIGDTLTEIAKENGDEVIVVDAQQDQSKQISIIEDFITQGVDAVFLNPVDREGIEPALDMLAEANIPVVNIDTAVANLDKVKSYVASDNYGAGVQCAEKLIELVPDGGEVAILDYPANSACVDRVNGFTDTIKDKGYTIVAQQDAQGKPDPGLSKTQDILQANPNIVAVFGCNDQCAQGAYAAINEAGSKAIILGVDGSPEGKEYISEGGAFVATAAQSPKKMAADSIETAYKILAGEDYETNIAVPTFIIDKSNVADYMDGWQ</sequence>
<evidence type="ECO:0000256" key="2">
    <source>
        <dbReference type="ARBA" id="ARBA00007639"/>
    </source>
</evidence>
<feature type="signal peptide" evidence="5">
    <location>
        <begin position="1"/>
        <end position="20"/>
    </location>
</feature>
<keyword evidence="8" id="KW-1185">Reference proteome</keyword>
<dbReference type="SUPFAM" id="SSF53822">
    <property type="entry name" value="Periplasmic binding protein-like I"/>
    <property type="match status" value="1"/>
</dbReference>
<evidence type="ECO:0000313" key="7">
    <source>
        <dbReference type="EMBL" id="MCU6697165.1"/>
    </source>
</evidence>
<organism evidence="7 8">
    <name type="scientific">Laedolimicola ammoniilytica</name>
    <dbReference type="NCBI Taxonomy" id="2981771"/>
    <lineage>
        <taxon>Bacteria</taxon>
        <taxon>Bacillati</taxon>
        <taxon>Bacillota</taxon>
        <taxon>Clostridia</taxon>
        <taxon>Lachnospirales</taxon>
        <taxon>Lachnospiraceae</taxon>
        <taxon>Laedolimicola</taxon>
    </lineage>
</organism>
<dbReference type="InterPro" id="IPR028082">
    <property type="entry name" value="Peripla_BP_I"/>
</dbReference>
<name>A0ABT2RYR8_9FIRM</name>
<keyword evidence="3 5" id="KW-0732">Signal</keyword>
<comment type="similarity">
    <text evidence="2">Belongs to the bacterial solute-binding protein 2 family.</text>
</comment>
<evidence type="ECO:0000313" key="8">
    <source>
        <dbReference type="Proteomes" id="UP001652461"/>
    </source>
</evidence>
<evidence type="ECO:0000256" key="4">
    <source>
        <dbReference type="SAM" id="MobiDB-lite"/>
    </source>
</evidence>
<protein>
    <submittedName>
        <fullName evidence="7">Sugar ABC transporter substrate-binding protein</fullName>
    </submittedName>
</protein>
<evidence type="ECO:0000259" key="6">
    <source>
        <dbReference type="Pfam" id="PF13407"/>
    </source>
</evidence>